<evidence type="ECO:0000313" key="2">
    <source>
        <dbReference type="Proteomes" id="UP000254405"/>
    </source>
</evidence>
<evidence type="ECO:0000313" key="1">
    <source>
        <dbReference type="EMBL" id="STI75182.1"/>
    </source>
</evidence>
<proteinExistence type="predicted"/>
<dbReference type="EMBL" id="UGCO01000001">
    <property type="protein sequence ID" value="STI75182.1"/>
    <property type="molecule type" value="Genomic_DNA"/>
</dbReference>
<reference evidence="1 2" key="1">
    <citation type="submission" date="2018-06" db="EMBL/GenBank/DDBJ databases">
        <authorList>
            <consortium name="Pathogen Informatics"/>
            <person name="Doyle S."/>
        </authorList>
    </citation>
    <scope>NUCLEOTIDE SEQUENCE [LARGE SCALE GENOMIC DNA]</scope>
    <source>
        <strain evidence="1 2">NCTC8985</strain>
    </source>
</reference>
<gene>
    <name evidence="1" type="ORF">NCTC8985_00391</name>
</gene>
<protein>
    <submittedName>
        <fullName evidence="1">Uncharacterized protein</fullName>
    </submittedName>
</protein>
<organism evidence="1 2">
    <name type="scientific">Escherichia coli</name>
    <dbReference type="NCBI Taxonomy" id="562"/>
    <lineage>
        <taxon>Bacteria</taxon>
        <taxon>Pseudomonadati</taxon>
        <taxon>Pseudomonadota</taxon>
        <taxon>Gammaproteobacteria</taxon>
        <taxon>Enterobacterales</taxon>
        <taxon>Enterobacteriaceae</taxon>
        <taxon>Escherichia</taxon>
    </lineage>
</organism>
<dbReference type="AlphaFoldDB" id="A0A376TD67"/>
<dbReference type="Proteomes" id="UP000254405">
    <property type="component" value="Unassembled WGS sequence"/>
</dbReference>
<sequence>MKFYKFQKKYGLDLKVKNSEIEMHPIMHVEEEIIAEGPNWYQSKSDWQYVMLNLILKFFMSPAETS</sequence>
<accession>A0A376TD67</accession>
<name>A0A376TD67_ECOLX</name>